<dbReference type="InterPro" id="IPR011009">
    <property type="entry name" value="Kinase-like_dom_sf"/>
</dbReference>
<accession>A0ABU0J113</accession>
<dbReference type="CDD" id="cd05154">
    <property type="entry name" value="ACAD10_11_N-like"/>
    <property type="match status" value="1"/>
</dbReference>
<protein>
    <submittedName>
        <fullName evidence="2">Aminoglycoside phosphotransferase (APT) family kinase protein</fullName>
    </submittedName>
</protein>
<keyword evidence="2" id="KW-0808">Transferase</keyword>
<keyword evidence="3" id="KW-1185">Reference proteome</keyword>
<dbReference type="InterPro" id="IPR002575">
    <property type="entry name" value="Aminoglycoside_PTrfase"/>
</dbReference>
<dbReference type="InterPro" id="IPR041726">
    <property type="entry name" value="ACAD10_11_N"/>
</dbReference>
<evidence type="ECO:0000259" key="1">
    <source>
        <dbReference type="Pfam" id="PF01636"/>
    </source>
</evidence>
<evidence type="ECO:0000313" key="3">
    <source>
        <dbReference type="Proteomes" id="UP001228905"/>
    </source>
</evidence>
<dbReference type="Gene3D" id="3.90.1200.10">
    <property type="match status" value="1"/>
</dbReference>
<organism evidence="2 3">
    <name type="scientific">Caulobacter ginsengisoli</name>
    <dbReference type="NCBI Taxonomy" id="400775"/>
    <lineage>
        <taxon>Bacteria</taxon>
        <taxon>Pseudomonadati</taxon>
        <taxon>Pseudomonadota</taxon>
        <taxon>Alphaproteobacteria</taxon>
        <taxon>Caulobacterales</taxon>
        <taxon>Caulobacteraceae</taxon>
        <taxon>Caulobacter</taxon>
    </lineage>
</organism>
<name>A0ABU0J113_9CAUL</name>
<dbReference type="SUPFAM" id="SSF56112">
    <property type="entry name" value="Protein kinase-like (PK-like)"/>
    <property type="match status" value="1"/>
</dbReference>
<dbReference type="Pfam" id="PF01636">
    <property type="entry name" value="APH"/>
    <property type="match status" value="1"/>
</dbReference>
<dbReference type="Proteomes" id="UP001228905">
    <property type="component" value="Unassembled WGS sequence"/>
</dbReference>
<dbReference type="Gene3D" id="3.30.200.20">
    <property type="entry name" value="Phosphorylase Kinase, domain 1"/>
    <property type="match status" value="1"/>
</dbReference>
<dbReference type="PANTHER" id="PTHR47829:SF3">
    <property type="entry name" value="AMINOGLYCOSIDE PHOSPHOTRANSFERASE DOMAIN-CONTAINING PROTEIN"/>
    <property type="match status" value="1"/>
</dbReference>
<dbReference type="EMBL" id="JAUSVS010000016">
    <property type="protein sequence ID" value="MDQ0466907.1"/>
    <property type="molecule type" value="Genomic_DNA"/>
</dbReference>
<reference evidence="2 3" key="1">
    <citation type="submission" date="2023-07" db="EMBL/GenBank/DDBJ databases">
        <title>Genomic Encyclopedia of Type Strains, Phase IV (KMG-IV): sequencing the most valuable type-strain genomes for metagenomic binning, comparative biology and taxonomic classification.</title>
        <authorList>
            <person name="Goeker M."/>
        </authorList>
    </citation>
    <scope>NUCLEOTIDE SEQUENCE [LARGE SCALE GENOMIC DNA]</scope>
    <source>
        <strain evidence="2 3">DSM 18695</strain>
    </source>
</reference>
<keyword evidence="2" id="KW-0418">Kinase</keyword>
<dbReference type="GO" id="GO:0016301">
    <property type="term" value="F:kinase activity"/>
    <property type="evidence" value="ECO:0007669"/>
    <property type="project" value="UniProtKB-KW"/>
</dbReference>
<proteinExistence type="predicted"/>
<dbReference type="InterPro" id="IPR052898">
    <property type="entry name" value="ACAD10-like"/>
</dbReference>
<sequence length="357" mass="39134">MSLKGKYLGAVAEMRPQHRLDVARLETWLAGAVAGFKGPLNIRQFEGGQSNPTYLLETPDRRYVLRRKPPGVLLPSAHAVDREFRVLSALGGAGFPVPEALVLCEDDDVIGSMFYVMAHVDGRIFLDCTMPDLSRDDRAAAFDSANETLARLHSLDLEALGLTDYGRPGNYFSRQIGRWTKQYQASQTSDIPEMDRLMEWLPGAAPTDETASLIHGDYSFHNLLFHPTEPRVVGVLDWELSTTGHPLGDLFYHGMEWYRPAGSDARGTLKDADLEALGVPSLDAYVARYCERTGRPPVENPGFYRAYNLFRVAAIIQGIAGRAREGTAATADAAAQADRVAPLARAAWAEAQSVGAV</sequence>
<evidence type="ECO:0000313" key="2">
    <source>
        <dbReference type="EMBL" id="MDQ0466907.1"/>
    </source>
</evidence>
<dbReference type="PANTHER" id="PTHR47829">
    <property type="entry name" value="HYDROLASE, PUTATIVE (AFU_ORTHOLOGUE AFUA_1G12880)-RELATED"/>
    <property type="match status" value="1"/>
</dbReference>
<comment type="caution">
    <text evidence="2">The sequence shown here is derived from an EMBL/GenBank/DDBJ whole genome shotgun (WGS) entry which is preliminary data.</text>
</comment>
<feature type="domain" description="Aminoglycoside phosphotransferase" evidence="1">
    <location>
        <begin position="42"/>
        <end position="277"/>
    </location>
</feature>
<dbReference type="RefSeq" id="WP_307353135.1">
    <property type="nucleotide sequence ID" value="NZ_JAUSVS010000016.1"/>
</dbReference>
<gene>
    <name evidence="2" type="ORF">QO010_004704</name>
</gene>